<dbReference type="Proteomes" id="UP001516400">
    <property type="component" value="Unassembled WGS sequence"/>
</dbReference>
<dbReference type="Pfam" id="PF17285">
    <property type="entry name" value="PRMT5_TIM"/>
    <property type="match status" value="1"/>
</dbReference>
<evidence type="ECO:0000256" key="1">
    <source>
        <dbReference type="ARBA" id="ARBA00022603"/>
    </source>
</evidence>
<dbReference type="Pfam" id="PF05185">
    <property type="entry name" value="PRMT5"/>
    <property type="match status" value="1"/>
</dbReference>
<evidence type="ECO:0000256" key="4">
    <source>
        <dbReference type="PIRNR" id="PIRNR015894"/>
    </source>
</evidence>
<keyword evidence="3 4" id="KW-0949">S-adenosyl-L-methionine</keyword>
<keyword evidence="1 4" id="KW-0489">Methyltransferase</keyword>
<comment type="caution">
    <text evidence="11">The sequence shown here is derived from an EMBL/GenBank/DDBJ whole genome shotgun (WGS) entry which is preliminary data.</text>
</comment>
<feature type="binding site" evidence="6">
    <location>
        <position position="311"/>
    </location>
    <ligand>
        <name>S-adenosyl-L-methionine</name>
        <dbReference type="ChEBI" id="CHEBI:59789"/>
    </ligand>
</feature>
<feature type="active site" description="Proton donor/acceptor" evidence="5">
    <location>
        <position position="427"/>
    </location>
</feature>
<dbReference type="InterPro" id="IPR035248">
    <property type="entry name" value="PRMT5_C"/>
</dbReference>
<evidence type="ECO:0000256" key="7">
    <source>
        <dbReference type="PIRSR" id="PIRSR015894-3"/>
    </source>
</evidence>
<dbReference type="GO" id="GO:0016274">
    <property type="term" value="F:protein-arginine N-methyltransferase activity"/>
    <property type="evidence" value="ECO:0007669"/>
    <property type="project" value="UniProtKB-ARBA"/>
</dbReference>
<evidence type="ECO:0000259" key="10">
    <source>
        <dbReference type="Pfam" id="PF17286"/>
    </source>
</evidence>
<dbReference type="InterPro" id="IPR035075">
    <property type="entry name" value="PRMT5"/>
</dbReference>
<accession>A0ABD2NE35</accession>
<dbReference type="FunFam" id="2.70.160.11:FF:000072">
    <property type="entry name" value="Shk1 kinase-binding protein (Skb1), putative"/>
    <property type="match status" value="1"/>
</dbReference>
<sequence length="622" mass="71382">MGDIYESGDQDKRKPMSTGLYISCPHDIKSALQYAFNFGYHFVITQITHPSYARDVLRNKFTGPIGRTDRILKCSEWGRLIVAELTPSINVDSEIDHVHLQSKAQLLQELGFAYHLGVPAIQIHLKQRNNLNLARIIYQKILSSYTLSIWLTIPMVHLSRYSTLCGPDEKEDTWDWWNDFRIHCRYEKRLGLVLELPDVKHIPSPCEIDRWLGEPVKALLINTSLFILNTHGKPVLPKIHQEIIQKFMALDVQYIIKTNSTGDISMYNKYISFLGRKLYTPNENEAVYKGMEDFLQNPLQPLSEHLDTNIYEVFEKDQIKYTTYQNAIQKALQAVPEDIETPVLMVVGPGRGPLVQASLNVSYILHRPIKLYAIEKNPFAVNTLLDRVENEWGNKVTLINEDMRVYNPPDKADIIISELLGSFGDNELSPECLDGAQRFLKKNGVSIPASYTSYIAPIQSTKIFNEILSNRPADKSVLTCFETPYVVHLVNFYKIDEPKALFTFSHPNWNQYSSNERFKRLSFSATQDCLLTAFVGFFDTVLYGEIILSTNPKNHTENMASWFPIIFPLPEPMQIKGGSTIQVAFWRAESADKVWYEWCVESPMKTNIVNPNGRSYFITKIC</sequence>
<dbReference type="PROSITE" id="PS51678">
    <property type="entry name" value="SAM_MT_PRMT"/>
    <property type="match status" value="1"/>
</dbReference>
<dbReference type="Gene3D" id="3.20.20.150">
    <property type="entry name" value="Divalent-metal-dependent TIM barrel enzymes"/>
    <property type="match status" value="1"/>
</dbReference>
<name>A0ABD2NE35_9CUCU</name>
<evidence type="ECO:0000313" key="12">
    <source>
        <dbReference type="Proteomes" id="UP001516400"/>
    </source>
</evidence>
<proteinExistence type="inferred from homology"/>
<feature type="site" description="Critical for specifying symmetric addition of methyl groups" evidence="7">
    <location>
        <position position="314"/>
    </location>
</feature>
<dbReference type="SUPFAM" id="SSF53335">
    <property type="entry name" value="S-adenosyl-L-methionine-dependent methyltransferases"/>
    <property type="match status" value="1"/>
</dbReference>
<dbReference type="AlphaFoldDB" id="A0ABD2NE35"/>
<feature type="binding site" evidence="6">
    <location>
        <position position="375"/>
    </location>
    <ligand>
        <name>S-adenosyl-L-methionine</name>
        <dbReference type="ChEBI" id="CHEBI:59789"/>
    </ligand>
</feature>
<feature type="domain" description="PRMT5 TIM barrel" evidence="9">
    <location>
        <begin position="39"/>
        <end position="274"/>
    </location>
</feature>
<protein>
    <recommendedName>
        <fullName evidence="4">Protein arginine N-methyltransferase</fullName>
    </recommendedName>
</protein>
<evidence type="ECO:0000256" key="2">
    <source>
        <dbReference type="ARBA" id="ARBA00022679"/>
    </source>
</evidence>
<feature type="active site" description="Proton donor/acceptor" evidence="5">
    <location>
        <position position="418"/>
    </location>
</feature>
<dbReference type="EMBL" id="JABFTP020000103">
    <property type="protein sequence ID" value="KAL3276952.1"/>
    <property type="molecule type" value="Genomic_DNA"/>
</dbReference>
<dbReference type="Pfam" id="PF17286">
    <property type="entry name" value="PRMT5_C"/>
    <property type="match status" value="1"/>
</dbReference>
<dbReference type="InterPro" id="IPR035247">
    <property type="entry name" value="PRMT5_TIM"/>
</dbReference>
<dbReference type="CDD" id="cd02440">
    <property type="entry name" value="AdoMet_MTases"/>
    <property type="match status" value="1"/>
</dbReference>
<organism evidence="11 12">
    <name type="scientific">Cryptolaemus montrouzieri</name>
    <dbReference type="NCBI Taxonomy" id="559131"/>
    <lineage>
        <taxon>Eukaryota</taxon>
        <taxon>Metazoa</taxon>
        <taxon>Ecdysozoa</taxon>
        <taxon>Arthropoda</taxon>
        <taxon>Hexapoda</taxon>
        <taxon>Insecta</taxon>
        <taxon>Pterygota</taxon>
        <taxon>Neoptera</taxon>
        <taxon>Endopterygota</taxon>
        <taxon>Coleoptera</taxon>
        <taxon>Polyphaga</taxon>
        <taxon>Cucujiformia</taxon>
        <taxon>Coccinelloidea</taxon>
        <taxon>Coccinellidae</taxon>
        <taxon>Scymninae</taxon>
        <taxon>Scymnini</taxon>
        <taxon>Cryptolaemus</taxon>
    </lineage>
</organism>
<dbReference type="InterPro" id="IPR025799">
    <property type="entry name" value="Arg_MeTrfase"/>
</dbReference>
<evidence type="ECO:0000256" key="5">
    <source>
        <dbReference type="PIRSR" id="PIRSR015894-1"/>
    </source>
</evidence>
<evidence type="ECO:0000256" key="3">
    <source>
        <dbReference type="ARBA" id="ARBA00022691"/>
    </source>
</evidence>
<evidence type="ECO:0000313" key="11">
    <source>
        <dbReference type="EMBL" id="KAL3276952.1"/>
    </source>
</evidence>
<dbReference type="PANTHER" id="PTHR10738:SF0">
    <property type="entry name" value="PROTEIN ARGININE N-METHYLTRANSFERASE 5"/>
    <property type="match status" value="1"/>
</dbReference>
<dbReference type="GO" id="GO:0032259">
    <property type="term" value="P:methylation"/>
    <property type="evidence" value="ECO:0007669"/>
    <property type="project" value="UniProtKB-KW"/>
</dbReference>
<feature type="binding site" evidence="6">
    <location>
        <begin position="402"/>
        <end position="403"/>
    </location>
    <ligand>
        <name>S-adenosyl-L-methionine</name>
        <dbReference type="ChEBI" id="CHEBI:59789"/>
    </ligand>
</feature>
<keyword evidence="12" id="KW-1185">Reference proteome</keyword>
<reference evidence="11 12" key="1">
    <citation type="journal article" date="2021" name="BMC Biol.">
        <title>Horizontally acquired antibacterial genes associated with adaptive radiation of ladybird beetles.</title>
        <authorList>
            <person name="Li H.S."/>
            <person name="Tang X.F."/>
            <person name="Huang Y.H."/>
            <person name="Xu Z.Y."/>
            <person name="Chen M.L."/>
            <person name="Du X.Y."/>
            <person name="Qiu B.Y."/>
            <person name="Chen P.T."/>
            <person name="Zhang W."/>
            <person name="Slipinski A."/>
            <person name="Escalona H.E."/>
            <person name="Waterhouse R.M."/>
            <person name="Zwick A."/>
            <person name="Pang H."/>
        </authorList>
    </citation>
    <scope>NUCLEOTIDE SEQUENCE [LARGE SCALE GENOMIC DNA]</scope>
    <source>
        <strain evidence="11">SYSU2018</strain>
    </source>
</reference>
<evidence type="ECO:0000259" key="8">
    <source>
        <dbReference type="Pfam" id="PF05185"/>
    </source>
</evidence>
<keyword evidence="2 4" id="KW-0808">Transferase</keyword>
<feature type="binding site" evidence="6">
    <location>
        <begin position="320"/>
        <end position="321"/>
    </location>
    <ligand>
        <name>S-adenosyl-L-methionine</name>
        <dbReference type="ChEBI" id="CHEBI:59789"/>
    </ligand>
</feature>
<comment type="similarity">
    <text evidence="4">Belongs to the class I-like SAM-binding methyltransferase superfamily.</text>
</comment>
<dbReference type="Gene3D" id="2.70.160.11">
    <property type="entry name" value="Hnrnp arginine n-methyltransferase1"/>
    <property type="match status" value="1"/>
</dbReference>
<dbReference type="PIRSF" id="PIRSF015894">
    <property type="entry name" value="Skb1_MeTrfase"/>
    <property type="match status" value="1"/>
</dbReference>
<dbReference type="Gene3D" id="3.40.50.150">
    <property type="entry name" value="Vaccinia Virus protein VP39"/>
    <property type="match status" value="1"/>
</dbReference>
<gene>
    <name evidence="11" type="ORF">HHI36_012317</name>
</gene>
<dbReference type="InterPro" id="IPR007857">
    <property type="entry name" value="Arg_MeTrfase_PRMT5"/>
</dbReference>
<dbReference type="InterPro" id="IPR029063">
    <property type="entry name" value="SAM-dependent_MTases_sf"/>
</dbReference>
<dbReference type="PANTHER" id="PTHR10738">
    <property type="entry name" value="PROTEIN ARGININE N-METHYLTRANSFERASE 5"/>
    <property type="match status" value="1"/>
</dbReference>
<feature type="domain" description="PRMT5 oligomerisation" evidence="10">
    <location>
        <begin position="450"/>
        <end position="618"/>
    </location>
</feature>
<feature type="domain" description="PRMT5 arginine-N-methyltransferase" evidence="8">
    <location>
        <begin position="284"/>
        <end position="447"/>
    </location>
</feature>
<dbReference type="FunFam" id="3.20.20.150:FF:000008">
    <property type="entry name" value="Protein arginine N-methyltransferase 5"/>
    <property type="match status" value="1"/>
</dbReference>
<evidence type="ECO:0000256" key="6">
    <source>
        <dbReference type="PIRSR" id="PIRSR015894-2"/>
    </source>
</evidence>
<evidence type="ECO:0000259" key="9">
    <source>
        <dbReference type="Pfam" id="PF17285"/>
    </source>
</evidence>